<reference evidence="12" key="1">
    <citation type="submission" date="2022-04" db="EMBL/GenBank/DDBJ databases">
        <title>Carnegiea gigantea Genome sequencing and assembly v2.</title>
        <authorList>
            <person name="Copetti D."/>
            <person name="Sanderson M.J."/>
            <person name="Burquez A."/>
            <person name="Wojciechowski M.F."/>
        </authorList>
    </citation>
    <scope>NUCLEOTIDE SEQUENCE</scope>
    <source>
        <strain evidence="12">SGP5-SGP5p</strain>
        <tissue evidence="12">Aerial part</tissue>
    </source>
</reference>
<evidence type="ECO:0000256" key="4">
    <source>
        <dbReference type="ARBA" id="ARBA00022816"/>
    </source>
</evidence>
<keyword evidence="4" id="KW-0509">mRNA transport</keyword>
<evidence type="ECO:0000256" key="6">
    <source>
        <dbReference type="ARBA" id="ARBA00023010"/>
    </source>
</evidence>
<dbReference type="GO" id="GO:0006606">
    <property type="term" value="P:protein import into nucleus"/>
    <property type="evidence" value="ECO:0007669"/>
    <property type="project" value="TreeGrafter"/>
</dbReference>
<dbReference type="GO" id="GO:0017056">
    <property type="term" value="F:structural constituent of nuclear pore"/>
    <property type="evidence" value="ECO:0007669"/>
    <property type="project" value="InterPro"/>
</dbReference>
<dbReference type="GO" id="GO:0044613">
    <property type="term" value="C:nuclear pore central transport channel"/>
    <property type="evidence" value="ECO:0007669"/>
    <property type="project" value="TreeGrafter"/>
</dbReference>
<keyword evidence="7" id="KW-0906">Nuclear pore complex</keyword>
<evidence type="ECO:0000256" key="8">
    <source>
        <dbReference type="ARBA" id="ARBA00023242"/>
    </source>
</evidence>
<dbReference type="AlphaFoldDB" id="A0A9Q1GJR9"/>
<accession>A0A9Q1GJR9</accession>
<protein>
    <recommendedName>
        <fullName evidence="11">Nucleoporin NSP1-like C-terminal domain-containing protein</fullName>
    </recommendedName>
</protein>
<dbReference type="InterPro" id="IPR007758">
    <property type="entry name" value="Nucleoporin_NSP1_C"/>
</dbReference>
<evidence type="ECO:0000313" key="12">
    <source>
        <dbReference type="EMBL" id="KAJ8419888.1"/>
    </source>
</evidence>
<keyword evidence="5" id="KW-0653">Protein transport</keyword>
<organism evidence="12 13">
    <name type="scientific">Carnegiea gigantea</name>
    <dbReference type="NCBI Taxonomy" id="171969"/>
    <lineage>
        <taxon>Eukaryota</taxon>
        <taxon>Viridiplantae</taxon>
        <taxon>Streptophyta</taxon>
        <taxon>Embryophyta</taxon>
        <taxon>Tracheophyta</taxon>
        <taxon>Spermatophyta</taxon>
        <taxon>Magnoliopsida</taxon>
        <taxon>eudicotyledons</taxon>
        <taxon>Gunneridae</taxon>
        <taxon>Pentapetalae</taxon>
        <taxon>Caryophyllales</taxon>
        <taxon>Cactineae</taxon>
        <taxon>Cactaceae</taxon>
        <taxon>Cactoideae</taxon>
        <taxon>Echinocereeae</taxon>
        <taxon>Carnegiea</taxon>
    </lineage>
</organism>
<evidence type="ECO:0000256" key="1">
    <source>
        <dbReference type="ARBA" id="ARBA00004567"/>
    </source>
</evidence>
<keyword evidence="3" id="KW-0813">Transport</keyword>
<dbReference type="PANTHER" id="PTHR12084:SF0">
    <property type="entry name" value="NUCLEAR PORE GLYCOPROTEIN P62"/>
    <property type="match status" value="1"/>
</dbReference>
<dbReference type="InterPro" id="IPR026010">
    <property type="entry name" value="NSP1/NUP62"/>
</dbReference>
<evidence type="ECO:0000256" key="3">
    <source>
        <dbReference type="ARBA" id="ARBA00022448"/>
    </source>
</evidence>
<evidence type="ECO:0000256" key="9">
    <source>
        <dbReference type="SAM" id="Coils"/>
    </source>
</evidence>
<sequence>MAKLGFHPSCPRNQQPRNPNEKRKFNKDITIGLLKRELLNLAEYNIHMAKRRRLLVTGPASSSAAATSSFTGLGFSTGTSSSCTTSSFPSLTLLATKTTTSASFVTTTTTTTTAANLGSLPSTSAFALVSSSATAGAQTSSSLAIASSGGATSTVATIVSAPKLPSEITGKTVEEIIKKWNSELQELTRKFKKQANAIAEWDKCILRNRDVLLRLEESPIVYRFISFQL</sequence>
<evidence type="ECO:0000256" key="5">
    <source>
        <dbReference type="ARBA" id="ARBA00022927"/>
    </source>
</evidence>
<evidence type="ECO:0000256" key="2">
    <source>
        <dbReference type="ARBA" id="ARBA00005911"/>
    </source>
</evidence>
<evidence type="ECO:0000256" key="10">
    <source>
        <dbReference type="SAM" id="MobiDB-lite"/>
    </source>
</evidence>
<feature type="region of interest" description="Disordered" evidence="10">
    <location>
        <begin position="1"/>
        <end position="24"/>
    </location>
</feature>
<keyword evidence="6" id="KW-0811">Translocation</keyword>
<keyword evidence="13" id="KW-1185">Reference proteome</keyword>
<dbReference type="GO" id="GO:0051028">
    <property type="term" value="P:mRNA transport"/>
    <property type="evidence" value="ECO:0007669"/>
    <property type="project" value="UniProtKB-KW"/>
</dbReference>
<keyword evidence="9" id="KW-0175">Coiled coil</keyword>
<evidence type="ECO:0000259" key="11">
    <source>
        <dbReference type="Pfam" id="PF05064"/>
    </source>
</evidence>
<feature type="coiled-coil region" evidence="9">
    <location>
        <begin position="170"/>
        <end position="197"/>
    </location>
</feature>
<comment type="caution">
    <text evidence="12">The sequence shown here is derived from an EMBL/GenBank/DDBJ whole genome shotgun (WGS) entry which is preliminary data.</text>
</comment>
<gene>
    <name evidence="12" type="ORF">Cgig2_006878</name>
</gene>
<name>A0A9Q1GJR9_9CARY</name>
<proteinExistence type="inferred from homology"/>
<feature type="domain" description="Nucleoporin NSP1-like C-terminal" evidence="11">
    <location>
        <begin position="164"/>
        <end position="217"/>
    </location>
</feature>
<comment type="similarity">
    <text evidence="2">Belongs to the nucleoporin NSP1/NUP62 family.</text>
</comment>
<evidence type="ECO:0000313" key="13">
    <source>
        <dbReference type="Proteomes" id="UP001153076"/>
    </source>
</evidence>
<dbReference type="PANTHER" id="PTHR12084">
    <property type="entry name" value="NUCLEAR PORE GLYCOPROTEIN P62-RELATED"/>
    <property type="match status" value="1"/>
</dbReference>
<dbReference type="Proteomes" id="UP001153076">
    <property type="component" value="Unassembled WGS sequence"/>
</dbReference>
<keyword evidence="8" id="KW-0539">Nucleus</keyword>
<dbReference type="GO" id="GO:0006405">
    <property type="term" value="P:RNA export from nucleus"/>
    <property type="evidence" value="ECO:0007669"/>
    <property type="project" value="TreeGrafter"/>
</dbReference>
<dbReference type="GO" id="GO:0005543">
    <property type="term" value="F:phospholipid binding"/>
    <property type="evidence" value="ECO:0007669"/>
    <property type="project" value="TreeGrafter"/>
</dbReference>
<dbReference type="OrthoDB" id="1833669at2759"/>
<comment type="subcellular location">
    <subcellularLocation>
        <location evidence="1">Nucleus</location>
        <location evidence="1">Nuclear pore complex</location>
    </subcellularLocation>
</comment>
<dbReference type="EMBL" id="JAKOGI010004198">
    <property type="protein sequence ID" value="KAJ8419888.1"/>
    <property type="molecule type" value="Genomic_DNA"/>
</dbReference>
<dbReference type="Pfam" id="PF05064">
    <property type="entry name" value="Nsp1_C"/>
    <property type="match status" value="1"/>
</dbReference>
<evidence type="ECO:0000256" key="7">
    <source>
        <dbReference type="ARBA" id="ARBA00023132"/>
    </source>
</evidence>